<dbReference type="Gene3D" id="1.10.287.510">
    <property type="entry name" value="Helix hairpin bin"/>
    <property type="match status" value="1"/>
</dbReference>
<dbReference type="AlphaFoldDB" id="W4V8Q1"/>
<evidence type="ECO:0000313" key="7">
    <source>
        <dbReference type="EMBL" id="GAE89208.1"/>
    </source>
</evidence>
<name>W4V8Q1_9FIRM</name>
<keyword evidence="5" id="KW-0175">Coiled coil</keyword>
<evidence type="ECO:0000256" key="3">
    <source>
        <dbReference type="ARBA" id="ARBA00022833"/>
    </source>
</evidence>
<dbReference type="RefSeq" id="WP_243467509.1">
    <property type="nucleotide sequence ID" value="NZ_BAVR01000032.1"/>
</dbReference>
<gene>
    <name evidence="7" type="ORF">JCM21531_2712</name>
</gene>
<evidence type="ECO:0000259" key="6">
    <source>
        <dbReference type="Pfam" id="PF04423"/>
    </source>
</evidence>
<evidence type="ECO:0000256" key="4">
    <source>
        <dbReference type="ARBA" id="ARBA00022840"/>
    </source>
</evidence>
<dbReference type="Proteomes" id="UP000019109">
    <property type="component" value="Unassembled WGS sequence"/>
</dbReference>
<evidence type="ECO:0000256" key="1">
    <source>
        <dbReference type="ARBA" id="ARBA00022723"/>
    </source>
</evidence>
<protein>
    <submittedName>
        <fullName evidence="7">DNA double-strand break repair Rad50 ATPase</fullName>
    </submittedName>
</protein>
<organism evidence="7 8">
    <name type="scientific">Acetivibrio straminisolvens JCM 21531</name>
    <dbReference type="NCBI Taxonomy" id="1294263"/>
    <lineage>
        <taxon>Bacteria</taxon>
        <taxon>Bacillati</taxon>
        <taxon>Bacillota</taxon>
        <taxon>Clostridia</taxon>
        <taxon>Eubacteriales</taxon>
        <taxon>Oscillospiraceae</taxon>
        <taxon>Acetivibrio</taxon>
    </lineage>
</organism>
<keyword evidence="3" id="KW-0862">Zinc</keyword>
<reference evidence="7" key="1">
    <citation type="journal article" date="2014" name="Genome Announc.">
        <title>Draft Genome Sequence of Clostridium straminisolvens Strain JCM 21531T, Isolated from a Cellulose-Degrading Bacterial Community.</title>
        <authorList>
            <person name="Yuki M."/>
            <person name="Oshima K."/>
            <person name="Suda W."/>
            <person name="Sakamoto M."/>
            <person name="Kitamura K."/>
            <person name="Iida T."/>
            <person name="Hattori M."/>
            <person name="Ohkuma M."/>
        </authorList>
    </citation>
    <scope>NUCLEOTIDE SEQUENCE [LARGE SCALE GENOMIC DNA]</scope>
    <source>
        <strain evidence="7">JCM 21531</strain>
    </source>
</reference>
<comment type="caution">
    <text evidence="7">The sequence shown here is derived from an EMBL/GenBank/DDBJ whole genome shotgun (WGS) entry which is preliminary data.</text>
</comment>
<keyword evidence="8" id="KW-1185">Reference proteome</keyword>
<sequence>MKLLKDISDISSRHEMLSKLRSELTDVSRELNITKNILDRTENVKDFDLIIKKISDRVLLSSKITQVRERLVSLNREISVLKDKVSYYEKVNLVQDIVISIDKKLEVLNKLEGAKKEYSATCGSLNDGLAFMEKNKKEIQENLNLYIDILRKNGVCPLCKSSIGDEKLEDIIRHYEEVH</sequence>
<keyword evidence="2" id="KW-0547">Nucleotide-binding</keyword>
<dbReference type="SUPFAM" id="SSF75712">
    <property type="entry name" value="Rad50 coiled-coil Zn hook"/>
    <property type="match status" value="1"/>
</dbReference>
<proteinExistence type="predicted"/>
<evidence type="ECO:0000256" key="2">
    <source>
        <dbReference type="ARBA" id="ARBA00022741"/>
    </source>
</evidence>
<keyword evidence="4" id="KW-0067">ATP-binding</keyword>
<feature type="domain" description="Zinc-hook" evidence="6">
    <location>
        <begin position="142"/>
        <end position="177"/>
    </location>
</feature>
<dbReference type="STRING" id="1294263.JCM21531_2712"/>
<evidence type="ECO:0000256" key="5">
    <source>
        <dbReference type="ARBA" id="ARBA00023054"/>
    </source>
</evidence>
<dbReference type="Pfam" id="PF04423">
    <property type="entry name" value="Rad50_zn_hook"/>
    <property type="match status" value="1"/>
</dbReference>
<dbReference type="InterPro" id="IPR013134">
    <property type="entry name" value="Zn_hook_RAD50"/>
</dbReference>
<dbReference type="EMBL" id="BAVR01000032">
    <property type="protein sequence ID" value="GAE89208.1"/>
    <property type="molecule type" value="Genomic_DNA"/>
</dbReference>
<dbReference type="GO" id="GO:0005524">
    <property type="term" value="F:ATP binding"/>
    <property type="evidence" value="ECO:0007669"/>
    <property type="project" value="UniProtKB-KW"/>
</dbReference>
<keyword evidence="1" id="KW-0479">Metal-binding</keyword>
<evidence type="ECO:0000313" key="8">
    <source>
        <dbReference type="Proteomes" id="UP000019109"/>
    </source>
</evidence>
<accession>W4V8Q1</accession>
<dbReference type="GO" id="GO:0046872">
    <property type="term" value="F:metal ion binding"/>
    <property type="evidence" value="ECO:0007669"/>
    <property type="project" value="UniProtKB-KW"/>
</dbReference>